<dbReference type="Proteomes" id="UP000297638">
    <property type="component" value="Unassembled WGS sequence"/>
</dbReference>
<keyword evidence="1" id="KW-1133">Transmembrane helix</keyword>
<dbReference type="InterPro" id="IPR010317">
    <property type="entry name" value="WxLIP_PGBD"/>
</dbReference>
<evidence type="ECO:0000313" key="4">
    <source>
        <dbReference type="Proteomes" id="UP000297638"/>
    </source>
</evidence>
<sequence length="347" mass="36763">MVRAATISADHIPEEKMFQQYATRKNLRHRATISVLAVAIATALTAPAAHGDDLSWGTNPGGTETRSSFAYDLEPGEQARDSFEITNYGTEEISLAVYPADGATTSNGSLELSERTDLATAVGAWIEVDQAEVALGPGEKTSVEFTVEIPTDAAPGDYLGGMVSSYIDTSAGTVVVDRRLATQLAVRVGGEGAVKLNVSAASAQAPIAWNPFEPVDAIVGATVANEGNLRARGSYTITASGPFGWGSTSSEYQLDELLPGSIVAIEQQLPGLWPLLWQQVEVRVNAEDIDSLPAGFSTASTTFWSIPAGWILLLVAVIAASILLGVRRSRRWEADDELEEPVAVESN</sequence>
<evidence type="ECO:0000259" key="2">
    <source>
        <dbReference type="Pfam" id="PF06030"/>
    </source>
</evidence>
<dbReference type="Pfam" id="PF06030">
    <property type="entry name" value="WxLIP_PGBD"/>
    <property type="match status" value="1"/>
</dbReference>
<gene>
    <name evidence="3" type="ORF">EXY26_16135</name>
</gene>
<keyword evidence="1" id="KW-0472">Membrane</keyword>
<proteinExistence type="predicted"/>
<dbReference type="RefSeq" id="WP_134781182.1">
    <property type="nucleotide sequence ID" value="NZ_SPDS01000003.1"/>
</dbReference>
<accession>A0A4Y8TTL8</accession>
<evidence type="ECO:0000256" key="1">
    <source>
        <dbReference type="SAM" id="Phobius"/>
    </source>
</evidence>
<keyword evidence="1" id="KW-0812">Transmembrane</keyword>
<feature type="domain" description="WxL Interacting Protein peptidoglycan binding" evidence="2">
    <location>
        <begin position="65"/>
        <end position="162"/>
    </location>
</feature>
<reference evidence="3 4" key="1">
    <citation type="submission" date="2019-03" db="EMBL/GenBank/DDBJ databases">
        <title>Glutamicibacter sp. LJH19 genome.</title>
        <authorList>
            <person name="Sinai Borker S."/>
            <person name="Kumar R."/>
        </authorList>
    </citation>
    <scope>NUCLEOTIDE SEQUENCE [LARGE SCALE GENOMIC DNA]</scope>
    <source>
        <strain evidence="3 4">LJH19</strain>
    </source>
</reference>
<dbReference type="EMBL" id="SPDS01000003">
    <property type="protein sequence ID" value="TFH54575.1"/>
    <property type="molecule type" value="Genomic_DNA"/>
</dbReference>
<protein>
    <submittedName>
        <fullName evidence="3">DUF916 domain-containing protein</fullName>
    </submittedName>
</protein>
<comment type="caution">
    <text evidence="3">The sequence shown here is derived from an EMBL/GenBank/DDBJ whole genome shotgun (WGS) entry which is preliminary data.</text>
</comment>
<name>A0A4Y8TTL8_9MICC</name>
<evidence type="ECO:0000313" key="3">
    <source>
        <dbReference type="EMBL" id="TFH54575.1"/>
    </source>
</evidence>
<feature type="transmembrane region" description="Helical" evidence="1">
    <location>
        <begin position="303"/>
        <end position="326"/>
    </location>
</feature>
<organism evidence="3 4">
    <name type="scientific">Glutamicibacter arilaitensis</name>
    <dbReference type="NCBI Taxonomy" id="256701"/>
    <lineage>
        <taxon>Bacteria</taxon>
        <taxon>Bacillati</taxon>
        <taxon>Actinomycetota</taxon>
        <taxon>Actinomycetes</taxon>
        <taxon>Micrococcales</taxon>
        <taxon>Micrococcaceae</taxon>
        <taxon>Glutamicibacter</taxon>
    </lineage>
</organism>
<dbReference type="AlphaFoldDB" id="A0A4Y8TTL8"/>